<dbReference type="Proteomes" id="UP000030745">
    <property type="component" value="Unassembled WGS sequence"/>
</dbReference>
<dbReference type="PANTHER" id="PTHR11671">
    <property type="entry name" value="V-TYPE ATP SYNTHASE SUBUNIT D"/>
    <property type="match status" value="1"/>
</dbReference>
<dbReference type="AlphaFoldDB" id="A0A067CGM6"/>
<keyword evidence="5" id="KW-1185">Reference proteome</keyword>
<accession>A0A067CGM6</accession>
<proteinExistence type="inferred from homology"/>
<evidence type="ECO:0000256" key="3">
    <source>
        <dbReference type="ARBA" id="ARBA00023065"/>
    </source>
</evidence>
<evidence type="ECO:0000256" key="2">
    <source>
        <dbReference type="ARBA" id="ARBA00022448"/>
    </source>
</evidence>
<evidence type="ECO:0000313" key="5">
    <source>
        <dbReference type="Proteomes" id="UP000030745"/>
    </source>
</evidence>
<dbReference type="EMBL" id="KK583227">
    <property type="protein sequence ID" value="KDO25977.1"/>
    <property type="molecule type" value="Genomic_DNA"/>
</dbReference>
<dbReference type="Gene3D" id="1.10.287.3240">
    <property type="match status" value="1"/>
</dbReference>
<keyword evidence="3" id="KW-0406">Ion transport</keyword>
<comment type="similarity">
    <text evidence="1">Belongs to the V-ATPase D subunit family.</text>
</comment>
<organism evidence="4 5">
    <name type="scientific">Saprolegnia parasitica (strain CBS 223.65)</name>
    <dbReference type="NCBI Taxonomy" id="695850"/>
    <lineage>
        <taxon>Eukaryota</taxon>
        <taxon>Sar</taxon>
        <taxon>Stramenopiles</taxon>
        <taxon>Oomycota</taxon>
        <taxon>Saprolegniomycetes</taxon>
        <taxon>Saprolegniales</taxon>
        <taxon>Saprolegniaceae</taxon>
        <taxon>Saprolegnia</taxon>
    </lineage>
</organism>
<name>A0A067CGM6_SAPPC</name>
<evidence type="ECO:0000313" key="4">
    <source>
        <dbReference type="EMBL" id="KDO25977.1"/>
    </source>
</evidence>
<dbReference type="RefSeq" id="XP_012203264.1">
    <property type="nucleotide sequence ID" value="XM_012347874.1"/>
</dbReference>
<dbReference type="VEuPathDB" id="FungiDB:SPRG_08630"/>
<dbReference type="InterPro" id="IPR002699">
    <property type="entry name" value="V_ATPase_D"/>
</dbReference>
<protein>
    <submittedName>
        <fullName evidence="4">Uncharacterized protein</fullName>
    </submittedName>
</protein>
<dbReference type="STRING" id="695850.A0A067CGM6"/>
<evidence type="ECO:0000256" key="1">
    <source>
        <dbReference type="ARBA" id="ARBA00005850"/>
    </source>
</evidence>
<dbReference type="GO" id="GO:0046961">
    <property type="term" value="F:proton-transporting ATPase activity, rotational mechanism"/>
    <property type="evidence" value="ECO:0007669"/>
    <property type="project" value="InterPro"/>
</dbReference>
<gene>
    <name evidence="4" type="ORF">SPRG_08630</name>
</gene>
<dbReference type="Pfam" id="PF01813">
    <property type="entry name" value="ATP-synt_D"/>
    <property type="match status" value="1"/>
</dbReference>
<dbReference type="KEGG" id="spar:SPRG_08630"/>
<sequence length="49" mass="5661">MSTVQVPPTRMNLTVYKAKRVAAKKGFDLLKKKADALKMRFQAMLREIH</sequence>
<dbReference type="GeneID" id="24130844"/>
<keyword evidence="2" id="KW-0813">Transport</keyword>
<reference evidence="4 5" key="1">
    <citation type="journal article" date="2013" name="PLoS Genet.">
        <title>Distinctive expansion of potential virulence genes in the genome of the oomycete fish pathogen Saprolegnia parasitica.</title>
        <authorList>
            <person name="Jiang R.H."/>
            <person name="de Bruijn I."/>
            <person name="Haas B.J."/>
            <person name="Belmonte R."/>
            <person name="Lobach L."/>
            <person name="Christie J."/>
            <person name="van den Ackerveken G."/>
            <person name="Bottin A."/>
            <person name="Bulone V."/>
            <person name="Diaz-Moreno S.M."/>
            <person name="Dumas B."/>
            <person name="Fan L."/>
            <person name="Gaulin E."/>
            <person name="Govers F."/>
            <person name="Grenville-Briggs L.J."/>
            <person name="Horner N.R."/>
            <person name="Levin J.Z."/>
            <person name="Mammella M."/>
            <person name="Meijer H.J."/>
            <person name="Morris P."/>
            <person name="Nusbaum C."/>
            <person name="Oome S."/>
            <person name="Phillips A.J."/>
            <person name="van Rooyen D."/>
            <person name="Rzeszutek E."/>
            <person name="Saraiva M."/>
            <person name="Secombes C.J."/>
            <person name="Seidl M.F."/>
            <person name="Snel B."/>
            <person name="Stassen J.H."/>
            <person name="Sykes S."/>
            <person name="Tripathy S."/>
            <person name="van den Berg H."/>
            <person name="Vega-Arreguin J.C."/>
            <person name="Wawra S."/>
            <person name="Young S.K."/>
            <person name="Zeng Q."/>
            <person name="Dieguez-Uribeondo J."/>
            <person name="Russ C."/>
            <person name="Tyler B.M."/>
            <person name="van West P."/>
        </authorList>
    </citation>
    <scope>NUCLEOTIDE SEQUENCE [LARGE SCALE GENOMIC DNA]</scope>
    <source>
        <strain evidence="4 5">CBS 223.65</strain>
    </source>
</reference>